<reference evidence="2" key="2">
    <citation type="journal article" date="2021" name="PeerJ">
        <title>Extensive microbial diversity within the chicken gut microbiome revealed by metagenomics and culture.</title>
        <authorList>
            <person name="Gilroy R."/>
            <person name="Ravi A."/>
            <person name="Getino M."/>
            <person name="Pursley I."/>
            <person name="Horton D.L."/>
            <person name="Alikhan N.F."/>
            <person name="Baker D."/>
            <person name="Gharbi K."/>
            <person name="Hall N."/>
            <person name="Watson M."/>
            <person name="Adriaenssens E.M."/>
            <person name="Foster-Nyarko E."/>
            <person name="Jarju S."/>
            <person name="Secka A."/>
            <person name="Antonio M."/>
            <person name="Oren A."/>
            <person name="Chaudhuri R.R."/>
            <person name="La Ragione R."/>
            <person name="Hildebrand F."/>
            <person name="Pallen M.J."/>
        </authorList>
    </citation>
    <scope>NUCLEOTIDE SEQUENCE</scope>
    <source>
        <strain evidence="2">CHK195-4489</strain>
    </source>
</reference>
<evidence type="ECO:0000256" key="1">
    <source>
        <dbReference type="SAM" id="MobiDB-lite"/>
    </source>
</evidence>
<feature type="compositionally biased region" description="Low complexity" evidence="1">
    <location>
        <begin position="50"/>
        <end position="60"/>
    </location>
</feature>
<protein>
    <submittedName>
        <fullName evidence="2">SpoIIIAH-like family protein</fullName>
    </submittedName>
</protein>
<dbReference type="AlphaFoldDB" id="A0A9D1L8Y2"/>
<gene>
    <name evidence="2" type="ORF">IAD50_03665</name>
</gene>
<feature type="region of interest" description="Disordered" evidence="1">
    <location>
        <begin position="42"/>
        <end position="75"/>
    </location>
</feature>
<evidence type="ECO:0000313" key="3">
    <source>
        <dbReference type="Proteomes" id="UP000824089"/>
    </source>
</evidence>
<evidence type="ECO:0000313" key="2">
    <source>
        <dbReference type="EMBL" id="HIU29379.1"/>
    </source>
</evidence>
<dbReference type="Pfam" id="PF12685">
    <property type="entry name" value="SpoIIIAH"/>
    <property type="match status" value="1"/>
</dbReference>
<dbReference type="InterPro" id="IPR024232">
    <property type="entry name" value="SpoIIIAH"/>
</dbReference>
<reference evidence="2" key="1">
    <citation type="submission" date="2020-10" db="EMBL/GenBank/DDBJ databases">
        <authorList>
            <person name="Gilroy R."/>
        </authorList>
    </citation>
    <scope>NUCLEOTIDE SEQUENCE</scope>
    <source>
        <strain evidence="2">CHK195-4489</strain>
    </source>
</reference>
<comment type="caution">
    <text evidence="2">The sequence shown here is derived from an EMBL/GenBank/DDBJ whole genome shotgun (WGS) entry which is preliminary data.</text>
</comment>
<dbReference type="InterPro" id="IPR038503">
    <property type="entry name" value="SpoIIIAH_sf"/>
</dbReference>
<organism evidence="2 3">
    <name type="scientific">Candidatus Egerieisoma faecipullorum</name>
    <dbReference type="NCBI Taxonomy" id="2840963"/>
    <lineage>
        <taxon>Bacteria</taxon>
        <taxon>Bacillati</taxon>
        <taxon>Bacillota</taxon>
        <taxon>Clostridia</taxon>
        <taxon>Eubacteriales</taxon>
        <taxon>Clostridiaceae</taxon>
        <taxon>Clostridiaceae incertae sedis</taxon>
        <taxon>Candidatus Egerieisoma</taxon>
    </lineage>
</organism>
<dbReference type="EMBL" id="DVMM01000072">
    <property type="protein sequence ID" value="HIU29379.1"/>
    <property type="molecule type" value="Genomic_DNA"/>
</dbReference>
<dbReference type="Gene3D" id="1.10.287.4300">
    <property type="entry name" value="Stage III sporulation protein AH-like"/>
    <property type="match status" value="1"/>
</dbReference>
<accession>A0A9D1L8Y2</accession>
<dbReference type="Proteomes" id="UP000824089">
    <property type="component" value="Unassembled WGS sequence"/>
</dbReference>
<proteinExistence type="predicted"/>
<feature type="compositionally biased region" description="Polar residues" evidence="1">
    <location>
        <begin position="61"/>
        <end position="74"/>
    </location>
</feature>
<sequence length="204" mass="22045">MKFDILNKLKNMSMRTKRIIALVVCVSLLATAIILNVRTEKGEAGDKTGGDNVNVSVGGDETNQNGSENVINGNEETDVGAGVTKVDDAEEYFATIRLNRLNSRSETEESCNEIIDSETASESNVADAVAQIETLKKTTKMETDLETAVKSRGYDDVFVIIENDCVYITVQSDSMDSGEASAIATSACEITGYTFDDIVLKGVY</sequence>
<name>A0A9D1L8Y2_9CLOT</name>